<dbReference type="Proteomes" id="UP000245535">
    <property type="component" value="Unassembled WGS sequence"/>
</dbReference>
<dbReference type="InterPro" id="IPR029044">
    <property type="entry name" value="Nucleotide-diphossugar_trans"/>
</dbReference>
<dbReference type="CDD" id="cd00761">
    <property type="entry name" value="Glyco_tranf_GTA_type"/>
    <property type="match status" value="1"/>
</dbReference>
<reference evidence="2 3" key="1">
    <citation type="submission" date="2018-03" db="EMBL/GenBank/DDBJ databases">
        <title>Genomic Encyclopedia of Archaeal and Bacterial Type Strains, Phase II (KMG-II): from individual species to whole genera.</title>
        <authorList>
            <person name="Goeker M."/>
        </authorList>
    </citation>
    <scope>NUCLEOTIDE SEQUENCE [LARGE SCALE GENOMIC DNA]</scope>
    <source>
        <strain evidence="2 3">DSM 28229</strain>
    </source>
</reference>
<dbReference type="OrthoDB" id="1334872at2"/>
<dbReference type="Pfam" id="PF00535">
    <property type="entry name" value="Glycos_transf_2"/>
    <property type="match status" value="1"/>
</dbReference>
<evidence type="ECO:0000313" key="3">
    <source>
        <dbReference type="Proteomes" id="UP000245535"/>
    </source>
</evidence>
<dbReference type="RefSeq" id="WP_109617749.1">
    <property type="nucleotide sequence ID" value="NZ_QGDO01000002.1"/>
</dbReference>
<gene>
    <name evidence="2" type="ORF">BC781_102856</name>
</gene>
<evidence type="ECO:0000259" key="1">
    <source>
        <dbReference type="Pfam" id="PF00535"/>
    </source>
</evidence>
<organism evidence="2 3">
    <name type="scientific">Sediminitomix flava</name>
    <dbReference type="NCBI Taxonomy" id="379075"/>
    <lineage>
        <taxon>Bacteria</taxon>
        <taxon>Pseudomonadati</taxon>
        <taxon>Bacteroidota</taxon>
        <taxon>Cytophagia</taxon>
        <taxon>Cytophagales</taxon>
        <taxon>Flammeovirgaceae</taxon>
        <taxon>Sediminitomix</taxon>
    </lineage>
</organism>
<dbReference type="EMBL" id="QGDO01000002">
    <property type="protein sequence ID" value="PWJ43307.1"/>
    <property type="molecule type" value="Genomic_DNA"/>
</dbReference>
<comment type="caution">
    <text evidence="2">The sequence shown here is derived from an EMBL/GenBank/DDBJ whole genome shotgun (WGS) entry which is preliminary data.</text>
</comment>
<proteinExistence type="predicted"/>
<dbReference type="AlphaFoldDB" id="A0A316A0X6"/>
<dbReference type="SUPFAM" id="SSF53448">
    <property type="entry name" value="Nucleotide-diphospho-sugar transferases"/>
    <property type="match status" value="1"/>
</dbReference>
<sequence length="362" mass="41775">MEFILSICIPTYNRADSLGQLLTSIHRNFNEELKEKVEIIISDNNSPDHSYEVVANFQDQLPIKYFRNGSNIGVTANILKVTTYAKGKYGWIIGDDDLLAEDSLKNIVETLENAKNTKGFIIGFSYEKSEIKSSVLEGDSSCLNHESQISDKIPNNILWEESFSYIKRPDGFLTSIVSHIFYLKDWNKYLNTYLGQVEGQNNALESTVGTFAYLMLWSDMFAGKSLGVIQEPVIYFCIGEQKWIGKWKTISFTFLLDVYSYFRKLGVSDNIIRQLTEQHFKNNKDTLKEVIQHPDEYSSRHFSLGQLIRKYKDSVAFWYLLSQVVSLDQQNNVRKVTIYGFSSKGFYKIFLKSLIVQFLKKI</sequence>
<dbReference type="GO" id="GO:0016758">
    <property type="term" value="F:hexosyltransferase activity"/>
    <property type="evidence" value="ECO:0007669"/>
    <property type="project" value="UniProtKB-ARBA"/>
</dbReference>
<keyword evidence="3" id="KW-1185">Reference proteome</keyword>
<dbReference type="PANTHER" id="PTHR22916">
    <property type="entry name" value="GLYCOSYLTRANSFERASE"/>
    <property type="match status" value="1"/>
</dbReference>
<name>A0A316A0X6_SEDFL</name>
<feature type="domain" description="Glycosyltransferase 2-like" evidence="1">
    <location>
        <begin position="6"/>
        <end position="135"/>
    </location>
</feature>
<dbReference type="Gene3D" id="3.90.550.10">
    <property type="entry name" value="Spore Coat Polysaccharide Biosynthesis Protein SpsA, Chain A"/>
    <property type="match status" value="1"/>
</dbReference>
<keyword evidence="2" id="KW-0808">Transferase</keyword>
<evidence type="ECO:0000313" key="2">
    <source>
        <dbReference type="EMBL" id="PWJ43307.1"/>
    </source>
</evidence>
<accession>A0A316A0X6</accession>
<dbReference type="PANTHER" id="PTHR22916:SF3">
    <property type="entry name" value="UDP-GLCNAC:BETAGAL BETA-1,3-N-ACETYLGLUCOSAMINYLTRANSFERASE-LIKE PROTEIN 1"/>
    <property type="match status" value="1"/>
</dbReference>
<protein>
    <submittedName>
        <fullName evidence="2">Glycosyl transferase family 2</fullName>
    </submittedName>
</protein>
<dbReference type="InterPro" id="IPR001173">
    <property type="entry name" value="Glyco_trans_2-like"/>
</dbReference>